<keyword evidence="2" id="KW-1185">Reference proteome</keyword>
<dbReference type="EMBL" id="BHYM01000123">
    <property type="protein sequence ID" value="GCE44930.1"/>
    <property type="molecule type" value="Genomic_DNA"/>
</dbReference>
<proteinExistence type="predicted"/>
<gene>
    <name evidence="1" type="ORF">Rhow_000691</name>
</gene>
<name>A0A402CMS4_RHOWR</name>
<sequence>MEAFTVAAAKDLADSIRTAVLRIVPDNEPIDEDTTAPLDFDDALLGLVDGSTDTRSGLIFPTRMRVSVPSH</sequence>
<protein>
    <submittedName>
        <fullName evidence="1">Uncharacterized protein</fullName>
    </submittedName>
</protein>
<accession>A0A402CMS4</accession>
<comment type="caution">
    <text evidence="1">The sequence shown here is derived from an EMBL/GenBank/DDBJ whole genome shotgun (WGS) entry which is preliminary data.</text>
</comment>
<organism evidence="1 2">
    <name type="scientific">Rhodococcus wratislaviensis</name>
    <name type="common">Tsukamurella wratislaviensis</name>
    <dbReference type="NCBI Taxonomy" id="44752"/>
    <lineage>
        <taxon>Bacteria</taxon>
        <taxon>Bacillati</taxon>
        <taxon>Actinomycetota</taxon>
        <taxon>Actinomycetes</taxon>
        <taxon>Mycobacteriales</taxon>
        <taxon>Nocardiaceae</taxon>
        <taxon>Rhodococcus</taxon>
    </lineage>
</organism>
<dbReference type="AlphaFoldDB" id="A0A402CMS4"/>
<reference evidence="1 2" key="1">
    <citation type="submission" date="2018-11" db="EMBL/GenBank/DDBJ databases">
        <title>Microbial catabolism of amino acid.</title>
        <authorList>
            <person name="Hibi M."/>
            <person name="Ogawa J."/>
        </authorList>
    </citation>
    <scope>NUCLEOTIDE SEQUENCE [LARGE SCALE GENOMIC DNA]</scope>
    <source>
        <strain evidence="1 2">C31-06</strain>
    </source>
</reference>
<dbReference type="Proteomes" id="UP000287519">
    <property type="component" value="Unassembled WGS sequence"/>
</dbReference>
<evidence type="ECO:0000313" key="2">
    <source>
        <dbReference type="Proteomes" id="UP000287519"/>
    </source>
</evidence>
<evidence type="ECO:0000313" key="1">
    <source>
        <dbReference type="EMBL" id="GCE44930.1"/>
    </source>
</evidence>